<feature type="non-terminal residue" evidence="1">
    <location>
        <position position="1"/>
    </location>
</feature>
<gene>
    <name evidence="1" type="ORF">B2A_00325</name>
</gene>
<evidence type="ECO:0000313" key="1">
    <source>
        <dbReference type="EMBL" id="EQD68683.1"/>
    </source>
</evidence>
<comment type="caution">
    <text evidence="1">The sequence shown here is derived from an EMBL/GenBank/DDBJ whole genome shotgun (WGS) entry which is preliminary data.</text>
</comment>
<reference evidence="1" key="1">
    <citation type="submission" date="2013-08" db="EMBL/GenBank/DDBJ databases">
        <authorList>
            <person name="Mendez C."/>
            <person name="Richter M."/>
            <person name="Ferrer M."/>
            <person name="Sanchez J."/>
        </authorList>
    </citation>
    <scope>NUCLEOTIDE SEQUENCE</scope>
</reference>
<sequence length="171" mass="18422">DDSLPPAAVHWSSSRHSIARCEAEGGGEWVELAGRVVGLLPPSGLLYRCPECRRLTHQGICRTHGPVAGRPDLAARLVLDDGTGAATVNLDRSATESASGLTLDGCLERLRSEPDPSGIEERLWERLIGTRWTVRGSAYVDDFGLSVRPESIGPTPRDEVPAADELARRFG</sequence>
<dbReference type="EMBL" id="AUZZ01000253">
    <property type="protein sequence ID" value="EQD68683.1"/>
    <property type="molecule type" value="Genomic_DNA"/>
</dbReference>
<dbReference type="SUPFAM" id="SSF50249">
    <property type="entry name" value="Nucleic acid-binding proteins"/>
    <property type="match status" value="1"/>
</dbReference>
<dbReference type="AlphaFoldDB" id="T1BJK2"/>
<reference evidence="1" key="2">
    <citation type="journal article" date="2014" name="ISME J.">
        <title>Microbial stratification in low pH oxic and suboxic macroscopic growths along an acid mine drainage.</title>
        <authorList>
            <person name="Mendez-Garcia C."/>
            <person name="Mesa V."/>
            <person name="Sprenger R.R."/>
            <person name="Richter M."/>
            <person name="Diez M.S."/>
            <person name="Solano J."/>
            <person name="Bargiela R."/>
            <person name="Golyshina O.V."/>
            <person name="Manteca A."/>
            <person name="Ramos J.L."/>
            <person name="Gallego J.R."/>
            <person name="Llorente I."/>
            <person name="Martins Dos Santos V.A."/>
            <person name="Jensen O.N."/>
            <person name="Pelaez A.I."/>
            <person name="Sanchez J."/>
            <person name="Ferrer M."/>
        </authorList>
    </citation>
    <scope>NUCLEOTIDE SEQUENCE</scope>
</reference>
<dbReference type="InterPro" id="IPR012340">
    <property type="entry name" value="NA-bd_OB-fold"/>
</dbReference>
<organism evidence="1">
    <name type="scientific">mine drainage metagenome</name>
    <dbReference type="NCBI Taxonomy" id="410659"/>
    <lineage>
        <taxon>unclassified sequences</taxon>
        <taxon>metagenomes</taxon>
        <taxon>ecological metagenomes</taxon>
    </lineage>
</organism>
<name>T1BJK2_9ZZZZ</name>
<accession>T1BJK2</accession>
<proteinExistence type="predicted"/>
<protein>
    <submittedName>
        <fullName evidence="1">Replication factor A</fullName>
    </submittedName>
</protein>